<gene>
    <name evidence="1" type="ORF">D8Y22_15285</name>
</gene>
<name>A0A4S3TK85_9EURY</name>
<proteinExistence type="predicted"/>
<dbReference type="InterPro" id="IPR036866">
    <property type="entry name" value="RibonucZ/Hydroxyglut_hydro"/>
</dbReference>
<dbReference type="SUPFAM" id="SSF56281">
    <property type="entry name" value="Metallo-hydrolase/oxidoreductase"/>
    <property type="match status" value="1"/>
</dbReference>
<reference evidence="1 2" key="1">
    <citation type="submission" date="2018-10" db="EMBL/GenBank/DDBJ databases">
        <title>Natronolimnobius sp. XQ-INN 246 isolated from Inner Mongolia Autonomous Region of China.</title>
        <authorList>
            <person name="Xue Q."/>
        </authorList>
    </citation>
    <scope>NUCLEOTIDE SEQUENCE [LARGE SCALE GENOMIC DNA]</scope>
    <source>
        <strain evidence="1 2">XQ-INN 246</strain>
    </source>
</reference>
<dbReference type="RefSeq" id="WP_141465554.1">
    <property type="nucleotide sequence ID" value="NZ_RBZW01000048.1"/>
</dbReference>
<dbReference type="AlphaFoldDB" id="A0A4S3TK85"/>
<dbReference type="OrthoDB" id="169463at2157"/>
<evidence type="ECO:0000313" key="1">
    <source>
        <dbReference type="EMBL" id="THE63970.1"/>
    </source>
</evidence>
<evidence type="ECO:0008006" key="3">
    <source>
        <dbReference type="Google" id="ProtNLM"/>
    </source>
</evidence>
<keyword evidence="2" id="KW-1185">Reference proteome</keyword>
<dbReference type="Proteomes" id="UP000318864">
    <property type="component" value="Unassembled WGS sequence"/>
</dbReference>
<dbReference type="EMBL" id="RBZW01000048">
    <property type="protein sequence ID" value="THE63970.1"/>
    <property type="molecule type" value="Genomic_DNA"/>
</dbReference>
<protein>
    <recommendedName>
        <fullName evidence="3">MBL fold metallo-hydrolase</fullName>
    </recommendedName>
</protein>
<organism evidence="1 2">
    <name type="scientific">Salinadaptatus halalkaliphilus</name>
    <dbReference type="NCBI Taxonomy" id="2419781"/>
    <lineage>
        <taxon>Archaea</taxon>
        <taxon>Methanobacteriati</taxon>
        <taxon>Methanobacteriota</taxon>
        <taxon>Stenosarchaea group</taxon>
        <taxon>Halobacteria</taxon>
        <taxon>Halobacteriales</taxon>
        <taxon>Natrialbaceae</taxon>
        <taxon>Salinadaptatus</taxon>
    </lineage>
</organism>
<comment type="caution">
    <text evidence="1">The sequence shown here is derived from an EMBL/GenBank/DDBJ whole genome shotgun (WGS) entry which is preliminary data.</text>
</comment>
<accession>A0A4S3TK85</accession>
<sequence>MTYERGQATDYREIDRWESGVGWLAHPEEAGQRASHAVCTAEGCWLLDPLWAPGIEDRLEDLPEPVVGVAVCSAWHARDADRFARIYDVPVFVPEWMGRVPERVDAPLERYRGDLADSIRLERCEPMPGWSEAMLFWEDHETLYVPDSIGTIEAFTVGEERLGLELVRRLSPPRQLRTLEPERVLVGHGEGILDDATRALEYALADQTRRFPRALLENGPASVRSIVDAVRE</sequence>
<evidence type="ECO:0000313" key="2">
    <source>
        <dbReference type="Proteomes" id="UP000318864"/>
    </source>
</evidence>
<dbReference type="Gene3D" id="3.60.15.10">
    <property type="entry name" value="Ribonuclease Z/Hydroxyacylglutathione hydrolase-like"/>
    <property type="match status" value="1"/>
</dbReference>